<evidence type="ECO:0000313" key="3">
    <source>
        <dbReference type="Proteomes" id="UP001054821"/>
    </source>
</evidence>
<dbReference type="Proteomes" id="UP001054821">
    <property type="component" value="Unassembled WGS sequence"/>
</dbReference>
<keyword evidence="3" id="KW-1185">Reference proteome</keyword>
<dbReference type="PANTHER" id="PTHR24559">
    <property type="entry name" value="TRANSPOSON TY3-I GAG-POL POLYPROTEIN"/>
    <property type="match status" value="1"/>
</dbReference>
<feature type="domain" description="Reverse transcriptase" evidence="1">
    <location>
        <begin position="25"/>
        <end position="184"/>
    </location>
</feature>
<dbReference type="Pfam" id="PF00078">
    <property type="entry name" value="RVT_1"/>
    <property type="match status" value="1"/>
</dbReference>
<dbReference type="Gene3D" id="3.30.70.270">
    <property type="match status" value="2"/>
</dbReference>
<dbReference type="InterPro" id="IPR043502">
    <property type="entry name" value="DNA/RNA_pol_sf"/>
</dbReference>
<comment type="caution">
    <text evidence="2">The sequence shown here is derived from an EMBL/GenBank/DDBJ whole genome shotgun (WGS) entry which is preliminary data.</text>
</comment>
<evidence type="ECO:0000313" key="2">
    <source>
        <dbReference type="EMBL" id="KAI5311297.1"/>
    </source>
</evidence>
<reference evidence="2 3" key="1">
    <citation type="journal article" date="2022" name="G3 (Bethesda)">
        <title>Whole-genome sequence and methylome profiling of the almond [Prunus dulcis (Mill.) D.A. Webb] cultivar 'Nonpareil'.</title>
        <authorList>
            <person name="D'Amico-Willman K.M."/>
            <person name="Ouma W.Z."/>
            <person name="Meulia T."/>
            <person name="Sideli G.M."/>
            <person name="Gradziel T.M."/>
            <person name="Fresnedo-Ramirez J."/>
        </authorList>
    </citation>
    <scope>NUCLEOTIDE SEQUENCE [LARGE SCALE GENOMIC DNA]</scope>
    <source>
        <strain evidence="2">Clone GOH B32 T37-40</strain>
    </source>
</reference>
<evidence type="ECO:0000259" key="1">
    <source>
        <dbReference type="Pfam" id="PF00078"/>
    </source>
</evidence>
<dbReference type="CDD" id="cd01647">
    <property type="entry name" value="RT_LTR"/>
    <property type="match status" value="1"/>
</dbReference>
<dbReference type="AlphaFoldDB" id="A0AAD4UT27"/>
<protein>
    <recommendedName>
        <fullName evidence="1">Reverse transcriptase domain-containing protein</fullName>
    </recommendedName>
</protein>
<dbReference type="EMBL" id="JAJFAZ020000045">
    <property type="protein sequence ID" value="KAI5311297.1"/>
    <property type="molecule type" value="Genomic_DNA"/>
</dbReference>
<gene>
    <name evidence="2" type="ORF">L3X38_000362</name>
</gene>
<dbReference type="PANTHER" id="PTHR24559:SF444">
    <property type="entry name" value="REVERSE TRANSCRIPTASE DOMAIN-CONTAINING PROTEIN"/>
    <property type="match status" value="1"/>
</dbReference>
<organism evidence="2 3">
    <name type="scientific">Prunus dulcis</name>
    <name type="common">Almond</name>
    <name type="synonym">Amygdalus dulcis</name>
    <dbReference type="NCBI Taxonomy" id="3755"/>
    <lineage>
        <taxon>Eukaryota</taxon>
        <taxon>Viridiplantae</taxon>
        <taxon>Streptophyta</taxon>
        <taxon>Embryophyta</taxon>
        <taxon>Tracheophyta</taxon>
        <taxon>Spermatophyta</taxon>
        <taxon>Magnoliopsida</taxon>
        <taxon>eudicotyledons</taxon>
        <taxon>Gunneridae</taxon>
        <taxon>Pentapetalae</taxon>
        <taxon>rosids</taxon>
        <taxon>fabids</taxon>
        <taxon>Rosales</taxon>
        <taxon>Rosaceae</taxon>
        <taxon>Amygdaloideae</taxon>
        <taxon>Amygdaleae</taxon>
        <taxon>Prunus</taxon>
    </lineage>
</organism>
<proteinExistence type="predicted"/>
<sequence>MLKAGFIIRPAQYEEWLANIVLVLKKITKAVRVCVDYRNLNIATPKDEYQMSMADMLIDDAAHNKILSFMDGNARYNQIMIAEADVHKTVFRCPGAKGSFKYIVMPFGLKNAGTTYQRAMNAIFHDMIEHTLEVYIDDMVIKSQEQEVHIEDLRKDFIRMRQHELKMNPKKRAFSVQAGNFLGFLFHQRGIEVDKNKAKAIINAPVPRNKKELQSLLENINFLRRFIAN</sequence>
<dbReference type="InterPro" id="IPR043128">
    <property type="entry name" value="Rev_trsase/Diguanyl_cyclase"/>
</dbReference>
<dbReference type="SUPFAM" id="SSF56672">
    <property type="entry name" value="DNA/RNA polymerases"/>
    <property type="match status" value="1"/>
</dbReference>
<name>A0AAD4UT27_PRUDU</name>
<dbReference type="Gene3D" id="3.10.10.10">
    <property type="entry name" value="HIV Type 1 Reverse Transcriptase, subunit A, domain 1"/>
    <property type="match status" value="1"/>
</dbReference>
<dbReference type="InterPro" id="IPR053134">
    <property type="entry name" value="RNA-dir_DNA_polymerase"/>
</dbReference>
<accession>A0AAD4UT27</accession>
<dbReference type="InterPro" id="IPR000477">
    <property type="entry name" value="RT_dom"/>
</dbReference>